<feature type="region of interest" description="Disordered" evidence="1">
    <location>
        <begin position="193"/>
        <end position="219"/>
    </location>
</feature>
<dbReference type="SUPFAM" id="SSF55298">
    <property type="entry name" value="YjgF-like"/>
    <property type="match status" value="1"/>
</dbReference>
<gene>
    <name evidence="2" type="ORF">CSSPJE1EN1_LOCUS26774</name>
</gene>
<dbReference type="EMBL" id="CAXAQS010000376">
    <property type="protein sequence ID" value="CAK9251396.1"/>
    <property type="molecule type" value="Genomic_DNA"/>
</dbReference>
<name>A0ABP0VBS0_9BRYO</name>
<accession>A0ABP0VBS0</accession>
<protein>
    <submittedName>
        <fullName evidence="2">Uncharacterized protein</fullName>
    </submittedName>
</protein>
<dbReference type="CDD" id="cd00448">
    <property type="entry name" value="YjgF_YER057c_UK114_family"/>
    <property type="match status" value="1"/>
</dbReference>
<evidence type="ECO:0000256" key="1">
    <source>
        <dbReference type="SAM" id="MobiDB-lite"/>
    </source>
</evidence>
<proteinExistence type="predicted"/>
<evidence type="ECO:0000313" key="3">
    <source>
        <dbReference type="Proteomes" id="UP001497444"/>
    </source>
</evidence>
<keyword evidence="3" id="KW-1185">Reference proteome</keyword>
<organism evidence="2 3">
    <name type="scientific">Sphagnum jensenii</name>
    <dbReference type="NCBI Taxonomy" id="128206"/>
    <lineage>
        <taxon>Eukaryota</taxon>
        <taxon>Viridiplantae</taxon>
        <taxon>Streptophyta</taxon>
        <taxon>Embryophyta</taxon>
        <taxon>Bryophyta</taxon>
        <taxon>Sphagnophytina</taxon>
        <taxon>Sphagnopsida</taxon>
        <taxon>Sphagnales</taxon>
        <taxon>Sphagnaceae</taxon>
        <taxon>Sphagnum</taxon>
    </lineage>
</organism>
<feature type="region of interest" description="Disordered" evidence="1">
    <location>
        <begin position="127"/>
        <end position="147"/>
    </location>
</feature>
<feature type="compositionally biased region" description="Polar residues" evidence="1">
    <location>
        <begin position="209"/>
        <end position="218"/>
    </location>
</feature>
<sequence>MFSGIRLLIQGTKNAYTTLQIGDCVLYTTDENGDFKKTLGYLTKDYKIQQLGVFEVNDSKYHSYTAVPPIPAQQLIDAKNLLRIVSSDRRNGTFTVDEYLGDDVYIPVISNTPADLITTPSNFNSTSAAQTGTFSPPRVTEVNDDNHSSGVTKITINSDFPNQQLLLLQAELKVAKLELQLLHEQIKMNSTQNSVINSDSKLHPRSVDQSRSSESTTHSHLKYCRKVTKSGQFLFVSGCVGVDVYSYVLAKTTTDDFIKSISSMSSLEIEVHEAVKNIKSILLDHQCDLKNIVTFDVYVKQPNASDRIHKLMLHEFGITANEDHEIDNEDQLSTILLPRMRFVEANIPLTCGANFEIDVQVVL</sequence>
<dbReference type="InterPro" id="IPR035959">
    <property type="entry name" value="RutC-like_sf"/>
</dbReference>
<evidence type="ECO:0000313" key="2">
    <source>
        <dbReference type="EMBL" id="CAK9251396.1"/>
    </source>
</evidence>
<dbReference type="Proteomes" id="UP001497444">
    <property type="component" value="Unassembled WGS sequence"/>
</dbReference>
<reference evidence="2" key="1">
    <citation type="submission" date="2024-02" db="EMBL/GenBank/DDBJ databases">
        <authorList>
            <consortium name="ELIXIR-Norway"/>
            <consortium name="Elixir Norway"/>
        </authorList>
    </citation>
    <scope>NUCLEOTIDE SEQUENCE</scope>
</reference>
<comment type="caution">
    <text evidence="2">The sequence shown here is derived from an EMBL/GenBank/DDBJ whole genome shotgun (WGS) entry which is preliminary data.</text>
</comment>
<dbReference type="Gene3D" id="3.30.1330.40">
    <property type="entry name" value="RutC-like"/>
    <property type="match status" value="1"/>
</dbReference>